<dbReference type="EMBL" id="KV428482">
    <property type="protein sequence ID" value="KZT31716.1"/>
    <property type="molecule type" value="Genomic_DNA"/>
</dbReference>
<gene>
    <name evidence="1" type="ORF">SISSUDRAFT_668697</name>
</gene>
<accession>A0A165X0L9</accession>
<reference evidence="1 2" key="1">
    <citation type="journal article" date="2016" name="Mol. Biol. Evol.">
        <title>Comparative Genomics of Early-Diverging Mushroom-Forming Fungi Provides Insights into the Origins of Lignocellulose Decay Capabilities.</title>
        <authorList>
            <person name="Nagy L.G."/>
            <person name="Riley R."/>
            <person name="Tritt A."/>
            <person name="Adam C."/>
            <person name="Daum C."/>
            <person name="Floudas D."/>
            <person name="Sun H."/>
            <person name="Yadav J.S."/>
            <person name="Pangilinan J."/>
            <person name="Larsson K.H."/>
            <person name="Matsuura K."/>
            <person name="Barry K."/>
            <person name="Labutti K."/>
            <person name="Kuo R."/>
            <person name="Ohm R.A."/>
            <person name="Bhattacharya S.S."/>
            <person name="Shirouzu T."/>
            <person name="Yoshinaga Y."/>
            <person name="Martin F.M."/>
            <person name="Grigoriev I.V."/>
            <person name="Hibbett D.S."/>
        </authorList>
    </citation>
    <scope>NUCLEOTIDE SEQUENCE [LARGE SCALE GENOMIC DNA]</scope>
    <source>
        <strain evidence="1 2">HHB10207 ss-3</strain>
    </source>
</reference>
<evidence type="ECO:0000313" key="1">
    <source>
        <dbReference type="EMBL" id="KZT31716.1"/>
    </source>
</evidence>
<dbReference type="Proteomes" id="UP000076798">
    <property type="component" value="Unassembled WGS sequence"/>
</dbReference>
<proteinExistence type="predicted"/>
<keyword evidence="2" id="KW-1185">Reference proteome</keyword>
<sequence>MSNATRIRIFEALISDVLQTRTDQFVPMNELSGICDSDNLDLQSKCQSRKMATEAFAVWFFWLDAILGTRARLSILVVAIEVFIVS</sequence>
<evidence type="ECO:0000313" key="2">
    <source>
        <dbReference type="Proteomes" id="UP000076798"/>
    </source>
</evidence>
<name>A0A165X0L9_9AGAM</name>
<organism evidence="1 2">
    <name type="scientific">Sistotremastrum suecicum HHB10207 ss-3</name>
    <dbReference type="NCBI Taxonomy" id="1314776"/>
    <lineage>
        <taxon>Eukaryota</taxon>
        <taxon>Fungi</taxon>
        <taxon>Dikarya</taxon>
        <taxon>Basidiomycota</taxon>
        <taxon>Agaricomycotina</taxon>
        <taxon>Agaricomycetes</taxon>
        <taxon>Sistotremastrales</taxon>
        <taxon>Sistotremastraceae</taxon>
        <taxon>Sistotremastrum</taxon>
    </lineage>
</organism>
<protein>
    <submittedName>
        <fullName evidence="1">Uncharacterized protein</fullName>
    </submittedName>
</protein>
<dbReference type="AlphaFoldDB" id="A0A165X0L9"/>